<name>A0A6A5UDJ2_9PLEO</name>
<feature type="compositionally biased region" description="Basic residues" evidence="10">
    <location>
        <begin position="607"/>
        <end position="616"/>
    </location>
</feature>
<dbReference type="FunFam" id="1.25.40.10:FF:000512">
    <property type="entry name" value="Signal recognition particle subunit SRP72"/>
    <property type="match status" value="1"/>
</dbReference>
<evidence type="ECO:0000259" key="11">
    <source>
        <dbReference type="Pfam" id="PF08492"/>
    </source>
</evidence>
<evidence type="ECO:0000313" key="13">
    <source>
        <dbReference type="Proteomes" id="UP000800035"/>
    </source>
</evidence>
<evidence type="ECO:0000256" key="10">
    <source>
        <dbReference type="SAM" id="MobiDB-lite"/>
    </source>
</evidence>
<protein>
    <recommendedName>
        <fullName evidence="4 9">Signal recognition particle subunit SRP72</fullName>
    </recommendedName>
</protein>
<dbReference type="GO" id="GO:0006614">
    <property type="term" value="P:SRP-dependent cotranslational protein targeting to membrane"/>
    <property type="evidence" value="ECO:0007669"/>
    <property type="project" value="UniProtKB-UniRule"/>
</dbReference>
<feature type="compositionally biased region" description="Basic residues" evidence="10">
    <location>
        <begin position="649"/>
        <end position="658"/>
    </location>
</feature>
<dbReference type="OrthoDB" id="5421607at2759"/>
<dbReference type="InterPro" id="IPR013699">
    <property type="entry name" value="Signal_recog_part_SRP72_RNA-bd"/>
</dbReference>
<evidence type="ECO:0000256" key="4">
    <source>
        <dbReference type="ARBA" id="ARBA00018350"/>
    </source>
</evidence>
<evidence type="ECO:0000256" key="8">
    <source>
        <dbReference type="ARBA" id="ARBA00023274"/>
    </source>
</evidence>
<keyword evidence="7 9" id="KW-0733">Signal recognition particle</keyword>
<feature type="compositionally biased region" description="Basic and acidic residues" evidence="10">
    <location>
        <begin position="583"/>
        <end position="606"/>
    </location>
</feature>
<gene>
    <name evidence="12" type="ORF">CC80DRAFT_202101</name>
</gene>
<feature type="domain" description="Signal recognition particle SRP72 subunit RNA-binding" evidence="11">
    <location>
        <begin position="560"/>
        <end position="609"/>
    </location>
</feature>
<accession>A0A6A5UDJ2</accession>
<feature type="region of interest" description="Disordered" evidence="10">
    <location>
        <begin position="554"/>
        <end position="658"/>
    </location>
</feature>
<evidence type="ECO:0000256" key="2">
    <source>
        <dbReference type="ARBA" id="ARBA00004496"/>
    </source>
</evidence>
<dbReference type="InterPro" id="IPR031545">
    <property type="entry name" value="SRP72_TPR-like"/>
</dbReference>
<keyword evidence="8 9" id="KW-0687">Ribonucleoprotein</keyword>
<dbReference type="PANTHER" id="PTHR14094:SF9">
    <property type="entry name" value="SIGNAL RECOGNITION PARTICLE SUBUNIT SRP72"/>
    <property type="match status" value="1"/>
</dbReference>
<reference evidence="12" key="1">
    <citation type="journal article" date="2020" name="Stud. Mycol.">
        <title>101 Dothideomycetes genomes: a test case for predicting lifestyles and emergence of pathogens.</title>
        <authorList>
            <person name="Haridas S."/>
            <person name="Albert R."/>
            <person name="Binder M."/>
            <person name="Bloem J."/>
            <person name="Labutti K."/>
            <person name="Salamov A."/>
            <person name="Andreopoulos B."/>
            <person name="Baker S."/>
            <person name="Barry K."/>
            <person name="Bills G."/>
            <person name="Bluhm B."/>
            <person name="Cannon C."/>
            <person name="Castanera R."/>
            <person name="Culley D."/>
            <person name="Daum C."/>
            <person name="Ezra D."/>
            <person name="Gonzalez J."/>
            <person name="Henrissat B."/>
            <person name="Kuo A."/>
            <person name="Liang C."/>
            <person name="Lipzen A."/>
            <person name="Lutzoni F."/>
            <person name="Magnuson J."/>
            <person name="Mondo S."/>
            <person name="Nolan M."/>
            <person name="Ohm R."/>
            <person name="Pangilinan J."/>
            <person name="Park H.-J."/>
            <person name="Ramirez L."/>
            <person name="Alfaro M."/>
            <person name="Sun H."/>
            <person name="Tritt A."/>
            <person name="Yoshinaga Y."/>
            <person name="Zwiers L.-H."/>
            <person name="Turgeon B."/>
            <person name="Goodwin S."/>
            <person name="Spatafora J."/>
            <person name="Crous P."/>
            <person name="Grigoriev I."/>
        </authorList>
    </citation>
    <scope>NUCLEOTIDE SEQUENCE</scope>
    <source>
        <strain evidence="12">CBS 675.92</strain>
    </source>
</reference>
<dbReference type="PANTHER" id="PTHR14094">
    <property type="entry name" value="SIGNAL RECOGNITION PARTICLE 72"/>
    <property type="match status" value="1"/>
</dbReference>
<dbReference type="EMBL" id="ML976980">
    <property type="protein sequence ID" value="KAF1962019.1"/>
    <property type="molecule type" value="Genomic_DNA"/>
</dbReference>
<evidence type="ECO:0000256" key="3">
    <source>
        <dbReference type="ARBA" id="ARBA00007676"/>
    </source>
</evidence>
<keyword evidence="5 9" id="KW-0963">Cytoplasm</keyword>
<evidence type="ECO:0000256" key="5">
    <source>
        <dbReference type="ARBA" id="ARBA00022490"/>
    </source>
</evidence>
<dbReference type="Pfam" id="PF08492">
    <property type="entry name" value="SRP72"/>
    <property type="match status" value="1"/>
</dbReference>
<dbReference type="GO" id="GO:0005786">
    <property type="term" value="C:signal recognition particle, endoplasmic reticulum targeting"/>
    <property type="evidence" value="ECO:0007669"/>
    <property type="project" value="UniProtKB-UniRule"/>
</dbReference>
<dbReference type="InterPro" id="IPR011990">
    <property type="entry name" value="TPR-like_helical_dom_sf"/>
</dbReference>
<dbReference type="Pfam" id="PF17004">
    <property type="entry name" value="SRP_TPR_like"/>
    <property type="match status" value="1"/>
</dbReference>
<evidence type="ECO:0000256" key="6">
    <source>
        <dbReference type="ARBA" id="ARBA00022824"/>
    </source>
</evidence>
<organism evidence="12 13">
    <name type="scientific">Byssothecium circinans</name>
    <dbReference type="NCBI Taxonomy" id="147558"/>
    <lineage>
        <taxon>Eukaryota</taxon>
        <taxon>Fungi</taxon>
        <taxon>Dikarya</taxon>
        <taxon>Ascomycota</taxon>
        <taxon>Pezizomycotina</taxon>
        <taxon>Dothideomycetes</taxon>
        <taxon>Pleosporomycetidae</taxon>
        <taxon>Pleosporales</taxon>
        <taxon>Massarineae</taxon>
        <taxon>Massarinaceae</taxon>
        <taxon>Byssothecium</taxon>
    </lineage>
</organism>
<dbReference type="GO" id="GO:0008312">
    <property type="term" value="F:7S RNA binding"/>
    <property type="evidence" value="ECO:0007669"/>
    <property type="project" value="InterPro"/>
</dbReference>
<dbReference type="Gene3D" id="1.25.40.10">
    <property type="entry name" value="Tetratricopeptide repeat domain"/>
    <property type="match status" value="1"/>
</dbReference>
<dbReference type="Proteomes" id="UP000800035">
    <property type="component" value="Unassembled WGS sequence"/>
</dbReference>
<comment type="subcellular location">
    <subcellularLocation>
        <location evidence="2 9">Cytoplasm</location>
    </subcellularLocation>
    <subcellularLocation>
        <location evidence="1">Endoplasmic reticulum</location>
    </subcellularLocation>
</comment>
<keyword evidence="13" id="KW-1185">Reference proteome</keyword>
<dbReference type="AlphaFoldDB" id="A0A6A5UDJ2"/>
<proteinExistence type="inferred from homology"/>
<evidence type="ECO:0000256" key="1">
    <source>
        <dbReference type="ARBA" id="ARBA00004240"/>
    </source>
</evidence>
<dbReference type="GO" id="GO:0043022">
    <property type="term" value="F:ribosome binding"/>
    <property type="evidence" value="ECO:0007669"/>
    <property type="project" value="TreeGrafter"/>
</dbReference>
<evidence type="ECO:0000256" key="9">
    <source>
        <dbReference type="PIRNR" id="PIRNR038922"/>
    </source>
</evidence>
<evidence type="ECO:0000313" key="12">
    <source>
        <dbReference type="EMBL" id="KAF1962019.1"/>
    </source>
</evidence>
<comment type="function">
    <text evidence="9">Component of the signal recognition particle (SRP) complex, a ribonucleoprotein complex that mediates the cotranslational targeting of secretory and membrane proteins to the endoplasmic reticulum (ER).</text>
</comment>
<dbReference type="PIRSF" id="PIRSF038922">
    <property type="entry name" value="SRP72"/>
    <property type="match status" value="1"/>
</dbReference>
<sequence>MAASNTSLSALLAQTSLEDHADVLKAANAAIKKSKTDLDAHHARVVALLKLDRFDDAADAFKEVKALQEKARFEYAYALYKTGDAAKAVEIAEAESATSDRGVKHVLAQAAYRSENFARALSIYRNLASQDVQDEEYDIRINSGAVDAQLEWSGQGELAQKKKPVREDLEFFETAYNAACGSIARGELAQGEICLKRAISLCNALEDISDEEKAAEILPMTVQHIYILTQMGKLEDAEKLAATLRVTDIEELSTRYVAQVNSIAASEEHANPYISHRLFHSSPKPSKTDQHFSFQTNLIQQDAYVVSLLSQKASGVASSTETVISAAPAPNLSPAVNMAAVLNAAAHTRDPTTSKTALKEILPLLEKRPTDVGLMLTILHLYVLTGNYAAATQLLESFFKRLSQSGSATDLDVRFAPGLVATLVSLYTQQGRPGASRSELAKAAEYWRKPHKSKTAAPSKALMVAAGTALLDTHNVENTTAAGEIFKDLYEKDDEDRAAIAGLVAAFSITDPENLSQDLIAYLPEPSRLISDIDAAALEAAGVPLGSLATTSLSQLTSSESRKRAAPSKAVPSKAKRIRKARMPKDFDPDRKMDAERWLPLRDRSYYRPKGRKGKKRAEGLTQGGAVSEERERGSPAPQVQKTAGGGAGKKKKGKGKW</sequence>
<dbReference type="InterPro" id="IPR026270">
    <property type="entry name" value="SRP72"/>
</dbReference>
<keyword evidence="6" id="KW-0256">Endoplasmic reticulum</keyword>
<dbReference type="GO" id="GO:0005783">
    <property type="term" value="C:endoplasmic reticulum"/>
    <property type="evidence" value="ECO:0007669"/>
    <property type="project" value="UniProtKB-SubCell"/>
</dbReference>
<evidence type="ECO:0000256" key="7">
    <source>
        <dbReference type="ARBA" id="ARBA00023135"/>
    </source>
</evidence>
<comment type="similarity">
    <text evidence="3 9">Belongs to the SRP72 family.</text>
</comment>
<dbReference type="SUPFAM" id="SSF48452">
    <property type="entry name" value="TPR-like"/>
    <property type="match status" value="1"/>
</dbReference>